<evidence type="ECO:0000313" key="1">
    <source>
        <dbReference type="EMBL" id="KIK24166.1"/>
    </source>
</evidence>
<sequence>MTNSYICCCIIPPPCNSMEAYLLLEVAQSDHQISLKWKDLTYEIVDCSLQYITLQLNHIFLEWVERDLHVADEHVGHVGPTIRQSGHSSQLQNIVAVRKILATG</sequence>
<dbReference type="OrthoDB" id="2686015at2759"/>
<protein>
    <submittedName>
        <fullName evidence="1">Uncharacterized protein</fullName>
    </submittedName>
</protein>
<accession>A0A0C9Z4X4</accession>
<dbReference type="HOGENOM" id="CLU_2251128_0_0_1"/>
<reference evidence="2" key="2">
    <citation type="submission" date="2015-01" db="EMBL/GenBank/DDBJ databases">
        <title>Evolutionary Origins and Diversification of the Mycorrhizal Mutualists.</title>
        <authorList>
            <consortium name="DOE Joint Genome Institute"/>
            <consortium name="Mycorrhizal Genomics Consortium"/>
            <person name="Kohler A."/>
            <person name="Kuo A."/>
            <person name="Nagy L.G."/>
            <person name="Floudas D."/>
            <person name="Copeland A."/>
            <person name="Barry K.W."/>
            <person name="Cichocki N."/>
            <person name="Veneault-Fourrey C."/>
            <person name="LaButti K."/>
            <person name="Lindquist E.A."/>
            <person name="Lipzen A."/>
            <person name="Lundell T."/>
            <person name="Morin E."/>
            <person name="Murat C."/>
            <person name="Riley R."/>
            <person name="Ohm R."/>
            <person name="Sun H."/>
            <person name="Tunlid A."/>
            <person name="Henrissat B."/>
            <person name="Grigoriev I.V."/>
            <person name="Hibbett D.S."/>
            <person name="Martin F."/>
        </authorList>
    </citation>
    <scope>NUCLEOTIDE SEQUENCE [LARGE SCALE GENOMIC DNA]</scope>
    <source>
        <strain evidence="2">441</strain>
    </source>
</reference>
<dbReference type="AlphaFoldDB" id="A0A0C9Z4X4"/>
<dbReference type="Proteomes" id="UP000054018">
    <property type="component" value="Unassembled WGS sequence"/>
</dbReference>
<organism evidence="1 2">
    <name type="scientific">Pisolithus microcarpus 441</name>
    <dbReference type="NCBI Taxonomy" id="765257"/>
    <lineage>
        <taxon>Eukaryota</taxon>
        <taxon>Fungi</taxon>
        <taxon>Dikarya</taxon>
        <taxon>Basidiomycota</taxon>
        <taxon>Agaricomycotina</taxon>
        <taxon>Agaricomycetes</taxon>
        <taxon>Agaricomycetidae</taxon>
        <taxon>Boletales</taxon>
        <taxon>Sclerodermatineae</taxon>
        <taxon>Pisolithaceae</taxon>
        <taxon>Pisolithus</taxon>
    </lineage>
</organism>
<gene>
    <name evidence="1" type="ORF">PISMIDRAFT_99034</name>
</gene>
<dbReference type="EMBL" id="KN833719">
    <property type="protein sequence ID" value="KIK24166.1"/>
    <property type="molecule type" value="Genomic_DNA"/>
</dbReference>
<name>A0A0C9Z4X4_9AGAM</name>
<keyword evidence="2" id="KW-1185">Reference proteome</keyword>
<evidence type="ECO:0000313" key="2">
    <source>
        <dbReference type="Proteomes" id="UP000054018"/>
    </source>
</evidence>
<proteinExistence type="predicted"/>
<reference evidence="1 2" key="1">
    <citation type="submission" date="2014-04" db="EMBL/GenBank/DDBJ databases">
        <authorList>
            <consortium name="DOE Joint Genome Institute"/>
            <person name="Kuo A."/>
            <person name="Kohler A."/>
            <person name="Costa M.D."/>
            <person name="Nagy L.G."/>
            <person name="Floudas D."/>
            <person name="Copeland A."/>
            <person name="Barry K.W."/>
            <person name="Cichocki N."/>
            <person name="Veneault-Fourrey C."/>
            <person name="LaButti K."/>
            <person name="Lindquist E.A."/>
            <person name="Lipzen A."/>
            <person name="Lundell T."/>
            <person name="Morin E."/>
            <person name="Murat C."/>
            <person name="Sun H."/>
            <person name="Tunlid A."/>
            <person name="Henrissat B."/>
            <person name="Grigoriev I.V."/>
            <person name="Hibbett D.S."/>
            <person name="Martin F."/>
            <person name="Nordberg H.P."/>
            <person name="Cantor M.N."/>
            <person name="Hua S.X."/>
        </authorList>
    </citation>
    <scope>NUCLEOTIDE SEQUENCE [LARGE SCALE GENOMIC DNA]</scope>
    <source>
        <strain evidence="1 2">441</strain>
    </source>
</reference>